<protein>
    <submittedName>
        <fullName evidence="2">Uncharacterized protein</fullName>
    </submittedName>
</protein>
<name>A0ABP6V3J7_9GAMM</name>
<dbReference type="EMBL" id="BAABCX010000001">
    <property type="protein sequence ID" value="GAA3526525.1"/>
    <property type="molecule type" value="Genomic_DNA"/>
</dbReference>
<reference evidence="3" key="1">
    <citation type="journal article" date="2019" name="Int. J. Syst. Evol. Microbiol.">
        <title>The Global Catalogue of Microorganisms (GCM) 10K type strain sequencing project: providing services to taxonomists for standard genome sequencing and annotation.</title>
        <authorList>
            <consortium name="The Broad Institute Genomics Platform"/>
            <consortium name="The Broad Institute Genome Sequencing Center for Infectious Disease"/>
            <person name="Wu L."/>
            <person name="Ma J."/>
        </authorList>
    </citation>
    <scope>NUCLEOTIDE SEQUENCE [LARGE SCALE GENOMIC DNA]</scope>
    <source>
        <strain evidence="3">JCM 17110</strain>
    </source>
</reference>
<comment type="caution">
    <text evidence="2">The sequence shown here is derived from an EMBL/GenBank/DDBJ whole genome shotgun (WGS) entry which is preliminary data.</text>
</comment>
<dbReference type="Proteomes" id="UP001500795">
    <property type="component" value="Unassembled WGS sequence"/>
</dbReference>
<dbReference type="RefSeq" id="WP_344953785.1">
    <property type="nucleotide sequence ID" value="NZ_BAABCX010000001.1"/>
</dbReference>
<proteinExistence type="predicted"/>
<keyword evidence="1" id="KW-0175">Coiled coil</keyword>
<organism evidence="2 3">
    <name type="scientific">Zobellella aerophila</name>
    <dbReference type="NCBI Taxonomy" id="870480"/>
    <lineage>
        <taxon>Bacteria</taxon>
        <taxon>Pseudomonadati</taxon>
        <taxon>Pseudomonadota</taxon>
        <taxon>Gammaproteobacteria</taxon>
        <taxon>Aeromonadales</taxon>
        <taxon>Aeromonadaceae</taxon>
        <taxon>Zobellella</taxon>
    </lineage>
</organism>
<evidence type="ECO:0000313" key="2">
    <source>
        <dbReference type="EMBL" id="GAA3526525.1"/>
    </source>
</evidence>
<keyword evidence="3" id="KW-1185">Reference proteome</keyword>
<feature type="coiled-coil region" evidence="1">
    <location>
        <begin position="2"/>
        <end position="34"/>
    </location>
</feature>
<evidence type="ECO:0000313" key="3">
    <source>
        <dbReference type="Proteomes" id="UP001500795"/>
    </source>
</evidence>
<sequence length="80" mass="9336">MHKSLRQERQLLQLQAEALRLKLLTNQLRRQQQQAKPDLLELVSKLPQAGMLWRLANMPRKLRNKLLLGAALLAVIYLRS</sequence>
<accession>A0ABP6V3J7</accession>
<evidence type="ECO:0000256" key="1">
    <source>
        <dbReference type="SAM" id="Coils"/>
    </source>
</evidence>
<gene>
    <name evidence="2" type="ORF">GCM10022394_02040</name>
</gene>